<dbReference type="GO" id="GO:0015920">
    <property type="term" value="P:lipopolysaccharide transport"/>
    <property type="evidence" value="ECO:0007669"/>
    <property type="project" value="TreeGrafter"/>
</dbReference>
<evidence type="ECO:0000256" key="1">
    <source>
        <dbReference type="ARBA" id="ARBA00022729"/>
    </source>
</evidence>
<feature type="domain" description="Organic solvent tolerance-like N-terminal" evidence="2">
    <location>
        <begin position="73"/>
        <end position="167"/>
    </location>
</feature>
<dbReference type="EMBL" id="FNBU01000024">
    <property type="protein sequence ID" value="SDF72439.1"/>
    <property type="molecule type" value="Genomic_DNA"/>
</dbReference>
<dbReference type="InterPro" id="IPR052037">
    <property type="entry name" value="LPS_export_LptA"/>
</dbReference>
<dbReference type="OrthoDB" id="1678041at2"/>
<dbReference type="Gene3D" id="2.60.450.10">
    <property type="entry name" value="Lipopolysaccharide (LPS) transport protein A like domain"/>
    <property type="match status" value="3"/>
</dbReference>
<dbReference type="Proteomes" id="UP000243333">
    <property type="component" value="Unassembled WGS sequence"/>
</dbReference>
<accession>A0A1G7NGK7</accession>
<keyword evidence="1" id="KW-0732">Signal</keyword>
<gene>
    <name evidence="3" type="ORF">SAMN05660235_02534</name>
</gene>
<evidence type="ECO:0000313" key="4">
    <source>
        <dbReference type="Proteomes" id="UP000243333"/>
    </source>
</evidence>
<dbReference type="GO" id="GO:0017089">
    <property type="term" value="F:glycolipid transfer activity"/>
    <property type="evidence" value="ECO:0007669"/>
    <property type="project" value="TreeGrafter"/>
</dbReference>
<evidence type="ECO:0000313" key="3">
    <source>
        <dbReference type="EMBL" id="SDF72439.1"/>
    </source>
</evidence>
<organism evidence="3 4">
    <name type="scientific">Sporolituus thermophilus DSM 23256</name>
    <dbReference type="NCBI Taxonomy" id="1123285"/>
    <lineage>
        <taxon>Bacteria</taxon>
        <taxon>Bacillati</taxon>
        <taxon>Bacillota</taxon>
        <taxon>Negativicutes</taxon>
        <taxon>Selenomonadales</taxon>
        <taxon>Sporomusaceae</taxon>
        <taxon>Sporolituus</taxon>
    </lineage>
</organism>
<reference evidence="4" key="1">
    <citation type="submission" date="2016-10" db="EMBL/GenBank/DDBJ databases">
        <authorList>
            <person name="Varghese N."/>
            <person name="Submissions S."/>
        </authorList>
    </citation>
    <scope>NUCLEOTIDE SEQUENCE [LARGE SCALE GENOMIC DNA]</scope>
    <source>
        <strain evidence="4">DSM 23256</strain>
    </source>
</reference>
<sequence>MKSKDTTLSRAIFLGIAGLLALALGFGPAAPSLAAGSPVELAAETIEYDTAQGIAIAEGGVRITRGNAVMTGAKAEYNTKTQEALVTGNVKVVQDDATITADQVQAYQNNHLVATGGVVLVKADSRLTGPRLDYYTDREYAIVTGGARLTTKDAVMTADKVEAFIAEDRAVGSGNVHIVSEARKLDATSDQATYYGAKTGQGRVVLTGNARAVQDGNVLTGNTLTVYLDDKAMDAQGRTRLVIKPQ</sequence>
<proteinExistence type="predicted"/>
<dbReference type="PANTHER" id="PTHR36504:SF1">
    <property type="entry name" value="LIPOPOLYSACCHARIDE EXPORT SYSTEM PROTEIN LPTA"/>
    <property type="match status" value="1"/>
</dbReference>
<dbReference type="RefSeq" id="WP_093691422.1">
    <property type="nucleotide sequence ID" value="NZ_FNBU01000024.1"/>
</dbReference>
<dbReference type="Pfam" id="PF03968">
    <property type="entry name" value="LptD_N"/>
    <property type="match status" value="2"/>
</dbReference>
<keyword evidence="4" id="KW-1185">Reference proteome</keyword>
<dbReference type="GO" id="GO:0030288">
    <property type="term" value="C:outer membrane-bounded periplasmic space"/>
    <property type="evidence" value="ECO:0007669"/>
    <property type="project" value="TreeGrafter"/>
</dbReference>
<dbReference type="InterPro" id="IPR005653">
    <property type="entry name" value="OstA-like_N"/>
</dbReference>
<protein>
    <submittedName>
        <fullName evidence="3">Lipopolysaccharide export system protein LptA</fullName>
    </submittedName>
</protein>
<dbReference type="InterPro" id="IPR006311">
    <property type="entry name" value="TAT_signal"/>
</dbReference>
<dbReference type="AlphaFoldDB" id="A0A1G7NGK7"/>
<feature type="domain" description="Organic solvent tolerance-like N-terminal" evidence="2">
    <location>
        <begin position="180"/>
        <end position="230"/>
    </location>
</feature>
<dbReference type="PROSITE" id="PS51318">
    <property type="entry name" value="TAT"/>
    <property type="match status" value="1"/>
</dbReference>
<evidence type="ECO:0000259" key="2">
    <source>
        <dbReference type="Pfam" id="PF03968"/>
    </source>
</evidence>
<dbReference type="PANTHER" id="PTHR36504">
    <property type="entry name" value="LIPOPOLYSACCHARIDE EXPORT SYSTEM PROTEIN LPTA"/>
    <property type="match status" value="1"/>
</dbReference>
<dbReference type="GO" id="GO:0009279">
    <property type="term" value="C:cell outer membrane"/>
    <property type="evidence" value="ECO:0007669"/>
    <property type="project" value="TreeGrafter"/>
</dbReference>
<name>A0A1G7NGK7_9FIRM</name>
<dbReference type="STRING" id="1123285.SAMN05660235_02534"/>